<feature type="transmembrane region" description="Helical" evidence="1">
    <location>
        <begin position="226"/>
        <end position="243"/>
    </location>
</feature>
<feature type="transmembrane region" description="Helical" evidence="1">
    <location>
        <begin position="193"/>
        <end position="217"/>
    </location>
</feature>
<evidence type="ECO:0000256" key="1">
    <source>
        <dbReference type="SAM" id="Phobius"/>
    </source>
</evidence>
<dbReference type="PROSITE" id="PS51257">
    <property type="entry name" value="PROKAR_LIPOPROTEIN"/>
    <property type="match status" value="1"/>
</dbReference>
<evidence type="ECO:0000313" key="4">
    <source>
        <dbReference type="Proteomes" id="UP001154312"/>
    </source>
</evidence>
<dbReference type="Proteomes" id="UP001154312">
    <property type="component" value="Unassembled WGS sequence"/>
</dbReference>
<feature type="transmembrane region" description="Helical" evidence="1">
    <location>
        <begin position="112"/>
        <end position="144"/>
    </location>
</feature>
<gene>
    <name evidence="3" type="ORF">L7E55_11070</name>
</gene>
<feature type="signal peptide" evidence="2">
    <location>
        <begin position="1"/>
        <end position="24"/>
    </location>
</feature>
<keyword evidence="2" id="KW-0732">Signal</keyword>
<reference evidence="3" key="1">
    <citation type="submission" date="2022-02" db="EMBL/GenBank/DDBJ databases">
        <authorList>
            <person name="Leng L."/>
        </authorList>
    </citation>
    <scope>NUCLEOTIDE SEQUENCE</scope>
    <source>
        <strain evidence="3">JI</strain>
    </source>
</reference>
<name>A0A9X4JVS7_9FIRM</name>
<keyword evidence="1" id="KW-1133">Transmembrane helix</keyword>
<evidence type="ECO:0000313" key="3">
    <source>
        <dbReference type="EMBL" id="MDF9408891.1"/>
    </source>
</evidence>
<dbReference type="RefSeq" id="WP_277444298.1">
    <property type="nucleotide sequence ID" value="NZ_JAKOAV010000020.1"/>
</dbReference>
<accession>A0A9X4JVS7</accession>
<keyword evidence="1" id="KW-0812">Transmembrane</keyword>
<feature type="transmembrane region" description="Helical" evidence="1">
    <location>
        <begin position="164"/>
        <end position="187"/>
    </location>
</feature>
<comment type="caution">
    <text evidence="3">The sequence shown here is derived from an EMBL/GenBank/DDBJ whole genome shotgun (WGS) entry which is preliminary data.</text>
</comment>
<evidence type="ECO:0000256" key="2">
    <source>
        <dbReference type="SAM" id="SignalP"/>
    </source>
</evidence>
<feature type="chain" id="PRO_5040869519" evidence="2">
    <location>
        <begin position="25"/>
        <end position="275"/>
    </location>
</feature>
<keyword evidence="1" id="KW-0472">Membrane</keyword>
<protein>
    <submittedName>
        <fullName evidence="3">Uncharacterized protein</fullName>
    </submittedName>
</protein>
<proteinExistence type="predicted"/>
<keyword evidence="4" id="KW-1185">Reference proteome</keyword>
<sequence>MKRRICFLLVLMALLSCFSVNAFAVESVFEHSKTVNEGQRVENVFLYGEDGIISGFVTDDVVVINGNLNLTSTARVNGAVFLLGGELTQEPGAQVRKGFFHINLTNKNLNSLLLGVGAFGLIELAKMFLALLILLISLASLFVFKNRVKKAKLMLQSNTQKVGLMGLFATIGLGLIFAALTVTIWGIPVAVLLGLILLILLSVGLGALSSIIGELLLKSFDWGQKPYYQVLIGSLFLVAFLNFPALGILWGILVFIFATGALAASLLPGKVNSDA</sequence>
<dbReference type="AlphaFoldDB" id="A0A9X4JVS7"/>
<dbReference type="EMBL" id="JAKOAV010000020">
    <property type="protein sequence ID" value="MDF9408891.1"/>
    <property type="molecule type" value="Genomic_DNA"/>
</dbReference>
<organism evidence="3 4">
    <name type="scientific">Pelotomaculum isophthalicicum JI</name>
    <dbReference type="NCBI Taxonomy" id="947010"/>
    <lineage>
        <taxon>Bacteria</taxon>
        <taxon>Bacillati</taxon>
        <taxon>Bacillota</taxon>
        <taxon>Clostridia</taxon>
        <taxon>Eubacteriales</taxon>
        <taxon>Desulfotomaculaceae</taxon>
        <taxon>Pelotomaculum</taxon>
    </lineage>
</organism>